<keyword evidence="2" id="KW-1185">Reference proteome</keyword>
<reference evidence="1" key="1">
    <citation type="journal article" date="2021" name="Nat. Commun.">
        <title>Genetic determinants of endophytism in the Arabidopsis root mycobiome.</title>
        <authorList>
            <person name="Mesny F."/>
            <person name="Miyauchi S."/>
            <person name="Thiergart T."/>
            <person name="Pickel B."/>
            <person name="Atanasova L."/>
            <person name="Karlsson M."/>
            <person name="Huettel B."/>
            <person name="Barry K.W."/>
            <person name="Haridas S."/>
            <person name="Chen C."/>
            <person name="Bauer D."/>
            <person name="Andreopoulos W."/>
            <person name="Pangilinan J."/>
            <person name="LaButti K."/>
            <person name="Riley R."/>
            <person name="Lipzen A."/>
            <person name="Clum A."/>
            <person name="Drula E."/>
            <person name="Henrissat B."/>
            <person name="Kohler A."/>
            <person name="Grigoriev I.V."/>
            <person name="Martin F.M."/>
            <person name="Hacquard S."/>
        </authorList>
    </citation>
    <scope>NUCLEOTIDE SEQUENCE</scope>
    <source>
        <strain evidence="1">MPI-CAGE-AT-0023</strain>
    </source>
</reference>
<evidence type="ECO:0000313" key="2">
    <source>
        <dbReference type="Proteomes" id="UP000720189"/>
    </source>
</evidence>
<dbReference type="AlphaFoldDB" id="A0A9P9GLX2"/>
<name>A0A9P9GLX2_FUSRE</name>
<dbReference type="GeneID" id="70220421"/>
<evidence type="ECO:0000313" key="1">
    <source>
        <dbReference type="EMBL" id="KAH7240950.1"/>
    </source>
</evidence>
<sequence>MSLSKPECVRDLIIQNPRVRVWVHPLEWSEVHLELLNASFTEIDTDEIAENHEDGAAQPSETQKPMVSDYRIVRQLAQTSMKSKSLKILICDNGPLKLLRPRGYFCFGDEKPLPLQGVIFNQREIVHKDSYAGSFAFIQKGLINDLRRGLFPLPSRLRHDPAAKRFRELQLKKIEPQDQWRDPYILSVLLGLAQSQAEDKTSPKYPFAEGHIFKTCAAFTDDKNEDFMYFYTAEFSVAFVSKFEFPLDLKKPEDAMSSELSIGMKQILYRPYKTFRSRLLVEISSAL</sequence>
<dbReference type="Proteomes" id="UP000720189">
    <property type="component" value="Unassembled WGS sequence"/>
</dbReference>
<organism evidence="1 2">
    <name type="scientific">Fusarium redolens</name>
    <dbReference type="NCBI Taxonomy" id="48865"/>
    <lineage>
        <taxon>Eukaryota</taxon>
        <taxon>Fungi</taxon>
        <taxon>Dikarya</taxon>
        <taxon>Ascomycota</taxon>
        <taxon>Pezizomycotina</taxon>
        <taxon>Sordariomycetes</taxon>
        <taxon>Hypocreomycetidae</taxon>
        <taxon>Hypocreales</taxon>
        <taxon>Nectriaceae</taxon>
        <taxon>Fusarium</taxon>
        <taxon>Fusarium redolens species complex</taxon>
    </lineage>
</organism>
<comment type="caution">
    <text evidence="1">The sequence shown here is derived from an EMBL/GenBank/DDBJ whole genome shotgun (WGS) entry which is preliminary data.</text>
</comment>
<dbReference type="EMBL" id="JAGMUX010000013">
    <property type="protein sequence ID" value="KAH7240950.1"/>
    <property type="molecule type" value="Genomic_DNA"/>
</dbReference>
<gene>
    <name evidence="1" type="ORF">BKA55DRAFT_542250</name>
</gene>
<proteinExistence type="predicted"/>
<accession>A0A9P9GLX2</accession>
<protein>
    <submittedName>
        <fullName evidence="1">Uncharacterized protein</fullName>
    </submittedName>
</protein>
<dbReference type="RefSeq" id="XP_046046464.1">
    <property type="nucleotide sequence ID" value="XM_046190467.1"/>
</dbReference>
<dbReference type="OrthoDB" id="5343483at2759"/>